<keyword evidence="7 10" id="KW-0799">Topoisomerase</keyword>
<proteinExistence type="inferred from homology"/>
<evidence type="ECO:0000256" key="9">
    <source>
        <dbReference type="ARBA" id="ARBA00023235"/>
    </source>
</evidence>
<comment type="cofactor">
    <cofactor evidence="2">
        <name>Mg(2+)</name>
        <dbReference type="ChEBI" id="CHEBI:18420"/>
    </cofactor>
</comment>
<evidence type="ECO:0000256" key="4">
    <source>
        <dbReference type="ARBA" id="ARBA00012895"/>
    </source>
</evidence>
<feature type="region of interest" description="Disordered" evidence="11">
    <location>
        <begin position="1"/>
        <end position="51"/>
    </location>
</feature>
<keyword evidence="8 10" id="KW-0238">DNA-binding</keyword>
<dbReference type="Pfam" id="PF04406">
    <property type="entry name" value="TP6A_N"/>
    <property type="match status" value="1"/>
</dbReference>
<dbReference type="PROSITE" id="PS52041">
    <property type="entry name" value="TOPO_IIB"/>
    <property type="match status" value="1"/>
</dbReference>
<feature type="region of interest" description="Disordered" evidence="11">
    <location>
        <begin position="318"/>
        <end position="356"/>
    </location>
</feature>
<feature type="compositionally biased region" description="Polar residues" evidence="11">
    <location>
        <begin position="22"/>
        <end position="32"/>
    </location>
</feature>
<keyword evidence="6" id="KW-0460">Magnesium</keyword>
<dbReference type="PRINTS" id="PR01550">
    <property type="entry name" value="TOP6AFAMILY"/>
</dbReference>
<dbReference type="PANTHER" id="PTHR10848">
    <property type="entry name" value="MEIOTIC RECOMBINATION PROTEIN SPO11"/>
    <property type="match status" value="1"/>
</dbReference>
<dbReference type="EC" id="5.6.2.2" evidence="4"/>
<evidence type="ECO:0000259" key="12">
    <source>
        <dbReference type="Pfam" id="PF04406"/>
    </source>
</evidence>
<dbReference type="Gene3D" id="1.10.10.10">
    <property type="entry name" value="Winged helix-like DNA-binding domain superfamily/Winged helix DNA-binding domain"/>
    <property type="match status" value="1"/>
</dbReference>
<sequence length="434" mass="48218">MDRRRSNRIASSQASLLGHGRASSQTLSSEENQALFEDSPDGSVQLSNDQGVGRQSVVSRIEDIMESMVDSLSENQPMTLPLRSRQSGKDFAVSFPSTTQSGVKKFTALLQVFFLCHQALVSGTIITKRSIYYQNPELFESQRYVDELVDDIAFTFGVGRNELNIVAASKGLIAGQPFGPEHGDQAVAVPPAETVVDLDLRQIEWILVIEKEATFRSLVSLRYHEVSVAGRGILMTAKGYPDLASRQFVHRIHSECPQIPLYALIDFDPDGVSILRTYKHGSQSMRHEEHVTAPGLLWLGVKSSDLLELQMRLPPMVSSGFSNGRNSQSTLSSSQLDNDSESGRSLARSLPGSTRRGETGWKFLSMSCRDRTKAVQLLCSLNDQAHQDADEMELTSEVQLMLVLNMKFEIQAVDQAENMAYWLDERLSKISGWI</sequence>
<dbReference type="InterPro" id="IPR036078">
    <property type="entry name" value="Spo11/TopoVI_A_sf"/>
</dbReference>
<protein>
    <recommendedName>
        <fullName evidence="4">DNA topoisomerase (ATP-hydrolyzing)</fullName>
        <ecNumber evidence="4">5.6.2.2</ecNumber>
    </recommendedName>
</protein>
<feature type="active site" description="O-(5'-phospho-DNA)-tyrosine intermediate" evidence="10">
    <location>
        <position position="133"/>
    </location>
</feature>
<dbReference type="Proteomes" id="UP001446871">
    <property type="component" value="Unassembled WGS sequence"/>
</dbReference>
<comment type="similarity">
    <text evidence="3 10">Belongs to the TOP6A family.</text>
</comment>
<keyword evidence="5" id="KW-0479">Metal-binding</keyword>
<gene>
    <name evidence="14" type="ORF">PG996_015472</name>
</gene>
<evidence type="ECO:0000313" key="15">
    <source>
        <dbReference type="Proteomes" id="UP001446871"/>
    </source>
</evidence>
<name>A0ABR1TLB6_9PEZI</name>
<dbReference type="InterPro" id="IPR013049">
    <property type="entry name" value="Spo11/TopoVI_A_N"/>
</dbReference>
<accession>A0ABR1TLB6</accession>
<feature type="domain" description="Topoisomerase 6 subunit A/Spo11 TOPRIM" evidence="13">
    <location>
        <begin position="206"/>
        <end position="318"/>
    </location>
</feature>
<dbReference type="EMBL" id="JAQQWM010000009">
    <property type="protein sequence ID" value="KAK8047408.1"/>
    <property type="molecule type" value="Genomic_DNA"/>
</dbReference>
<feature type="domain" description="Spo11/DNA topoisomerase VI subunit A N-terminal" evidence="12">
    <location>
        <begin position="104"/>
        <end position="165"/>
    </location>
</feature>
<evidence type="ECO:0000256" key="5">
    <source>
        <dbReference type="ARBA" id="ARBA00022723"/>
    </source>
</evidence>
<keyword evidence="9 10" id="KW-0413">Isomerase</keyword>
<evidence type="ECO:0000256" key="10">
    <source>
        <dbReference type="PROSITE-ProRule" id="PRU01385"/>
    </source>
</evidence>
<dbReference type="Gene3D" id="3.40.1360.10">
    <property type="match status" value="1"/>
</dbReference>
<comment type="catalytic activity">
    <reaction evidence="1 10">
        <text>ATP-dependent breakage, passage and rejoining of double-stranded DNA.</text>
        <dbReference type="EC" id="5.6.2.2"/>
    </reaction>
</comment>
<comment type="caution">
    <text evidence="14">The sequence shown here is derived from an EMBL/GenBank/DDBJ whole genome shotgun (WGS) entry which is preliminary data.</text>
</comment>
<reference evidence="14 15" key="1">
    <citation type="submission" date="2023-01" db="EMBL/GenBank/DDBJ databases">
        <title>Analysis of 21 Apiospora genomes using comparative genomics revels a genus with tremendous synthesis potential of carbohydrate active enzymes and secondary metabolites.</title>
        <authorList>
            <person name="Sorensen T."/>
        </authorList>
    </citation>
    <scope>NUCLEOTIDE SEQUENCE [LARGE SCALE GENOMIC DNA]</scope>
    <source>
        <strain evidence="14 15">CBS 83171</strain>
    </source>
</reference>
<evidence type="ECO:0000256" key="11">
    <source>
        <dbReference type="SAM" id="MobiDB-lite"/>
    </source>
</evidence>
<evidence type="ECO:0000256" key="6">
    <source>
        <dbReference type="ARBA" id="ARBA00022842"/>
    </source>
</evidence>
<evidence type="ECO:0000256" key="7">
    <source>
        <dbReference type="ARBA" id="ARBA00023029"/>
    </source>
</evidence>
<evidence type="ECO:0000313" key="14">
    <source>
        <dbReference type="EMBL" id="KAK8047408.1"/>
    </source>
</evidence>
<feature type="compositionally biased region" description="Polar residues" evidence="11">
    <location>
        <begin position="319"/>
        <end position="337"/>
    </location>
</feature>
<dbReference type="InterPro" id="IPR034136">
    <property type="entry name" value="TOPRIM_Topo6A/Spo11"/>
</dbReference>
<keyword evidence="15" id="KW-1185">Reference proteome</keyword>
<evidence type="ECO:0000256" key="3">
    <source>
        <dbReference type="ARBA" id="ARBA00006559"/>
    </source>
</evidence>
<dbReference type="CDD" id="cd00223">
    <property type="entry name" value="TOPRIM_TopoIIB_SPO"/>
    <property type="match status" value="1"/>
</dbReference>
<evidence type="ECO:0000259" key="13">
    <source>
        <dbReference type="Pfam" id="PF21180"/>
    </source>
</evidence>
<dbReference type="InterPro" id="IPR036388">
    <property type="entry name" value="WH-like_DNA-bd_sf"/>
</dbReference>
<organism evidence="14 15">
    <name type="scientific">Apiospora saccharicola</name>
    <dbReference type="NCBI Taxonomy" id="335842"/>
    <lineage>
        <taxon>Eukaryota</taxon>
        <taxon>Fungi</taxon>
        <taxon>Dikarya</taxon>
        <taxon>Ascomycota</taxon>
        <taxon>Pezizomycotina</taxon>
        <taxon>Sordariomycetes</taxon>
        <taxon>Xylariomycetidae</taxon>
        <taxon>Amphisphaeriales</taxon>
        <taxon>Apiosporaceae</taxon>
        <taxon>Apiospora</taxon>
    </lineage>
</organism>
<dbReference type="Pfam" id="PF21180">
    <property type="entry name" value="TOP6A-Spo11_Toprim"/>
    <property type="match status" value="1"/>
</dbReference>
<evidence type="ECO:0000256" key="8">
    <source>
        <dbReference type="ARBA" id="ARBA00023125"/>
    </source>
</evidence>
<dbReference type="SUPFAM" id="SSF56726">
    <property type="entry name" value="DNA topoisomerase IV, alpha subunit"/>
    <property type="match status" value="1"/>
</dbReference>
<evidence type="ECO:0000256" key="1">
    <source>
        <dbReference type="ARBA" id="ARBA00000185"/>
    </source>
</evidence>
<dbReference type="PANTHER" id="PTHR10848:SF0">
    <property type="entry name" value="MEIOTIC RECOMBINATION PROTEIN SPO11"/>
    <property type="match status" value="1"/>
</dbReference>
<dbReference type="InterPro" id="IPR002815">
    <property type="entry name" value="Spo11/TopoVI_A"/>
</dbReference>
<evidence type="ECO:0000256" key="2">
    <source>
        <dbReference type="ARBA" id="ARBA00001946"/>
    </source>
</evidence>